<dbReference type="STRING" id="156994.SAMN04488028_11140"/>
<dbReference type="GO" id="GO:0016020">
    <property type="term" value="C:membrane"/>
    <property type="evidence" value="ECO:0007669"/>
    <property type="project" value="GOC"/>
</dbReference>
<feature type="transmembrane region" description="Helical" evidence="7">
    <location>
        <begin position="146"/>
        <end position="169"/>
    </location>
</feature>
<proteinExistence type="predicted"/>
<feature type="domain" description="Fatty acid hydroxylase" evidence="8">
    <location>
        <begin position="95"/>
        <end position="233"/>
    </location>
</feature>
<keyword evidence="5" id="KW-0443">Lipid metabolism</keyword>
<keyword evidence="2 7" id="KW-0812">Transmembrane</keyword>
<dbReference type="GO" id="GO:0006643">
    <property type="term" value="P:membrane lipid metabolic process"/>
    <property type="evidence" value="ECO:0007669"/>
    <property type="project" value="TreeGrafter"/>
</dbReference>
<keyword evidence="3 7" id="KW-1133">Transmembrane helix</keyword>
<dbReference type="PANTHER" id="PTHR21624:SF1">
    <property type="entry name" value="ALKYLGLYCEROL MONOOXYGENASE"/>
    <property type="match status" value="1"/>
</dbReference>
<name>A0A1M6WC07_REIAG</name>
<dbReference type="Proteomes" id="UP000184474">
    <property type="component" value="Unassembled WGS sequence"/>
</dbReference>
<feature type="transmembrane region" description="Helical" evidence="7">
    <location>
        <begin position="49"/>
        <end position="70"/>
    </location>
</feature>
<dbReference type="AlphaFoldDB" id="A0A1M6WC07"/>
<evidence type="ECO:0000256" key="7">
    <source>
        <dbReference type="SAM" id="Phobius"/>
    </source>
</evidence>
<dbReference type="InterPro" id="IPR006694">
    <property type="entry name" value="Fatty_acid_hydroxylase"/>
</dbReference>
<evidence type="ECO:0000313" key="9">
    <source>
        <dbReference type="EMBL" id="SHK91277.1"/>
    </source>
</evidence>
<evidence type="ECO:0000256" key="4">
    <source>
        <dbReference type="ARBA" id="ARBA00023002"/>
    </source>
</evidence>
<evidence type="ECO:0000256" key="1">
    <source>
        <dbReference type="ARBA" id="ARBA00004127"/>
    </source>
</evidence>
<dbReference type="GO" id="GO:0050479">
    <property type="term" value="F:glyceryl-ether monooxygenase activity"/>
    <property type="evidence" value="ECO:0007669"/>
    <property type="project" value="TreeGrafter"/>
</dbReference>
<sequence length="296" mass="33903">MEAILEFFSQVPTWFRASILIGGLVIFWILEGVLPLFQFPYQKIKHAGTNLFLTLTTMIVGFGMAGLLLLVADFVASRQIGLLYIFDMPLWLKVIVGILLMDAIGAYLVHLVEHKVKWMWKFHLVHHSDTTIDVTSGLRHHPGETVFRVSFTILAVMIIGAPIGLVMLYQSLSVLFAHLTHANTPIFGLKIDKALSYIFVTPNMHKVHHHYQQPWTDTNYGNIFSIWDRLFGTFIYVEEMTQIRYGIDTHMDPQENEKLSNLLAIPFQKYREPINQNSVSTEVYPTTRSAKSVNPR</sequence>
<comment type="subcellular location">
    <subcellularLocation>
        <location evidence="1">Endomembrane system</location>
        <topology evidence="1">Multi-pass membrane protein</topology>
    </subcellularLocation>
</comment>
<protein>
    <submittedName>
        <fullName evidence="9">Sterol desaturase/sphingolipid hydroxylase, fatty acid hydroxylase superfamily</fullName>
    </submittedName>
</protein>
<evidence type="ECO:0000256" key="3">
    <source>
        <dbReference type="ARBA" id="ARBA00022989"/>
    </source>
</evidence>
<keyword evidence="4" id="KW-0560">Oxidoreductase</keyword>
<evidence type="ECO:0000313" key="10">
    <source>
        <dbReference type="Proteomes" id="UP000184474"/>
    </source>
</evidence>
<feature type="transmembrane region" description="Helical" evidence="7">
    <location>
        <begin position="90"/>
        <end position="112"/>
    </location>
</feature>
<dbReference type="GO" id="GO:0005506">
    <property type="term" value="F:iron ion binding"/>
    <property type="evidence" value="ECO:0007669"/>
    <property type="project" value="InterPro"/>
</dbReference>
<gene>
    <name evidence="9" type="ORF">SAMN04488028_11140</name>
</gene>
<feature type="transmembrane region" description="Helical" evidence="7">
    <location>
        <begin position="14"/>
        <end position="37"/>
    </location>
</feature>
<evidence type="ECO:0000259" key="8">
    <source>
        <dbReference type="Pfam" id="PF04116"/>
    </source>
</evidence>
<evidence type="ECO:0000256" key="6">
    <source>
        <dbReference type="ARBA" id="ARBA00023136"/>
    </source>
</evidence>
<dbReference type="GO" id="GO:0008610">
    <property type="term" value="P:lipid biosynthetic process"/>
    <property type="evidence" value="ECO:0007669"/>
    <property type="project" value="InterPro"/>
</dbReference>
<reference evidence="10" key="1">
    <citation type="submission" date="2016-11" db="EMBL/GenBank/DDBJ databases">
        <authorList>
            <person name="Varghese N."/>
            <person name="Submissions S."/>
        </authorList>
    </citation>
    <scope>NUCLEOTIDE SEQUENCE [LARGE SCALE GENOMIC DNA]</scope>
    <source>
        <strain evidence="10">DSM 26134</strain>
    </source>
</reference>
<evidence type="ECO:0000256" key="5">
    <source>
        <dbReference type="ARBA" id="ARBA00023098"/>
    </source>
</evidence>
<dbReference type="Pfam" id="PF04116">
    <property type="entry name" value="FA_hydroxylase"/>
    <property type="match status" value="1"/>
</dbReference>
<keyword evidence="10" id="KW-1185">Reference proteome</keyword>
<dbReference type="PANTHER" id="PTHR21624">
    <property type="entry name" value="STEROL DESATURASE-RELATED PROTEIN"/>
    <property type="match status" value="1"/>
</dbReference>
<evidence type="ECO:0000256" key="2">
    <source>
        <dbReference type="ARBA" id="ARBA00022692"/>
    </source>
</evidence>
<accession>A0A1M6WC07</accession>
<keyword evidence="6 7" id="KW-0472">Membrane</keyword>
<dbReference type="EMBL" id="FRAA01000011">
    <property type="protein sequence ID" value="SHK91277.1"/>
    <property type="molecule type" value="Genomic_DNA"/>
</dbReference>
<dbReference type="RefSeq" id="WP_073125389.1">
    <property type="nucleotide sequence ID" value="NZ_FRAA01000011.1"/>
</dbReference>
<dbReference type="GO" id="GO:0012505">
    <property type="term" value="C:endomembrane system"/>
    <property type="evidence" value="ECO:0007669"/>
    <property type="project" value="UniProtKB-SubCell"/>
</dbReference>
<dbReference type="InterPro" id="IPR051689">
    <property type="entry name" value="Sterol_desaturase/TMEM195"/>
</dbReference>
<organism evidence="9 10">
    <name type="scientific">Reichenbachiella agariperforans</name>
    <dbReference type="NCBI Taxonomy" id="156994"/>
    <lineage>
        <taxon>Bacteria</taxon>
        <taxon>Pseudomonadati</taxon>
        <taxon>Bacteroidota</taxon>
        <taxon>Cytophagia</taxon>
        <taxon>Cytophagales</taxon>
        <taxon>Reichenbachiellaceae</taxon>
        <taxon>Reichenbachiella</taxon>
    </lineage>
</organism>